<evidence type="ECO:0000313" key="3">
    <source>
        <dbReference type="Proteomes" id="UP000245119"/>
    </source>
</evidence>
<dbReference type="PANTHER" id="PTHR33995:SF7">
    <property type="entry name" value="BURSICON SUBUNIT ALPHA-RELATED"/>
    <property type="match status" value="1"/>
</dbReference>
<accession>A0A2T7P807</accession>
<dbReference type="EMBL" id="PZQS01000005">
    <property type="protein sequence ID" value="PVD29562.1"/>
    <property type="molecule type" value="Genomic_DNA"/>
</dbReference>
<dbReference type="SUPFAM" id="SSF57501">
    <property type="entry name" value="Cystine-knot cytokines"/>
    <property type="match status" value="1"/>
</dbReference>
<dbReference type="InterPro" id="IPR029034">
    <property type="entry name" value="Cystine-knot_cytokine"/>
</dbReference>
<name>A0A2T7P807_POMCA</name>
<dbReference type="PANTHER" id="PTHR33995">
    <property type="entry name" value="PROTEIN CBG18546"/>
    <property type="match status" value="1"/>
</dbReference>
<sequence length="714" mass="79446">MVATLWRVKSLFKESRDFHRRLVSPHSGSCVPEGARMTQRRLFVNFSANRRQPTSHRPLHSGGDSEVIAQKEQNKLDSISLFPTDQLQVRFSDVSKKEGLLAPTSWYTRVSSPSNQFFESSKDYLPFQNDVSQKKGGTTDFNTINATPLELIEAVGNYAARTELGVQTNFAQKEAAQKLLLTEESKGDDRRNVYASGTLPKQPWGPVRLHDKYLQSILSTLLGKRFEPISLERKHIARTFVDESRVPRRMTRNSESLNASVGNTLAPFSVSRLEDSSLLPLHLTGPSDQPVTRSEQTGEGDDSVQRRSPDKARDSGLTGESLGVIQDEEAVNTGAVDASLFLNTGVYPTPSPDPSFSPVPSRYPQTPTAAPTPKPWPRTSTPPKSTTYAVPTPPVAGYTEAMMLPHIDIFGGAGLGAEFQTMAPQMAVNSREVGCEALNQPIIVRDSLPCGSRRRRDVTTLTPLQLSAIASAAGEEMLPDRYLNEKYSTSQLQHILEEYHTRLNLFVNDVAKKWNRQKDIESQHNSSHQNTLDQSLHKQVKETDSNQSTTRPEAHDLSWLSDSHFPVEFLHQMVPAKHVMGHGRTINKRQTENSETHFCTSTTEESNGFLNLCSSCQVTTQLSNNFFPSVLNEIICNPQMNNTCINYRGVSHGVCAQSIFRIQMLRRRPGQCMTVDVHGTTMMVDKWELYSQAVRAGCECKLDKRSALATGATA</sequence>
<feature type="compositionally biased region" description="Basic and acidic residues" evidence="1">
    <location>
        <begin position="535"/>
        <end position="544"/>
    </location>
</feature>
<feature type="region of interest" description="Disordered" evidence="1">
    <location>
        <begin position="520"/>
        <end position="557"/>
    </location>
</feature>
<keyword evidence="3" id="KW-1185">Reference proteome</keyword>
<evidence type="ECO:0000313" key="2">
    <source>
        <dbReference type="EMBL" id="PVD29562.1"/>
    </source>
</evidence>
<protein>
    <recommendedName>
        <fullName evidence="4">Spaetzle domain-containing protein</fullName>
    </recommendedName>
</protein>
<evidence type="ECO:0000256" key="1">
    <source>
        <dbReference type="SAM" id="MobiDB-lite"/>
    </source>
</evidence>
<dbReference type="Proteomes" id="UP000245119">
    <property type="component" value="Linkage Group LG5"/>
</dbReference>
<evidence type="ECO:0008006" key="4">
    <source>
        <dbReference type="Google" id="ProtNLM"/>
    </source>
</evidence>
<feature type="compositionally biased region" description="Low complexity" evidence="1">
    <location>
        <begin position="358"/>
        <end position="369"/>
    </location>
</feature>
<dbReference type="AlphaFoldDB" id="A0A2T7P807"/>
<comment type="caution">
    <text evidence="2">The sequence shown here is derived from an EMBL/GenBank/DDBJ whole genome shotgun (WGS) entry which is preliminary data.</text>
</comment>
<reference evidence="2 3" key="1">
    <citation type="submission" date="2018-04" db="EMBL/GenBank/DDBJ databases">
        <title>The genome of golden apple snail Pomacea canaliculata provides insight into stress tolerance and invasive adaptation.</title>
        <authorList>
            <person name="Liu C."/>
            <person name="Liu B."/>
            <person name="Ren Y."/>
            <person name="Zhang Y."/>
            <person name="Wang H."/>
            <person name="Li S."/>
            <person name="Jiang F."/>
            <person name="Yin L."/>
            <person name="Zhang G."/>
            <person name="Qian W."/>
            <person name="Fan W."/>
        </authorList>
    </citation>
    <scope>NUCLEOTIDE SEQUENCE [LARGE SCALE GENOMIC DNA]</scope>
    <source>
        <strain evidence="2">SZHN2017</strain>
        <tissue evidence="2">Muscle</tissue>
    </source>
</reference>
<feature type="region of interest" description="Disordered" evidence="1">
    <location>
        <begin position="279"/>
        <end position="328"/>
    </location>
</feature>
<organism evidence="2 3">
    <name type="scientific">Pomacea canaliculata</name>
    <name type="common">Golden apple snail</name>
    <dbReference type="NCBI Taxonomy" id="400727"/>
    <lineage>
        <taxon>Eukaryota</taxon>
        <taxon>Metazoa</taxon>
        <taxon>Spiralia</taxon>
        <taxon>Lophotrochozoa</taxon>
        <taxon>Mollusca</taxon>
        <taxon>Gastropoda</taxon>
        <taxon>Caenogastropoda</taxon>
        <taxon>Architaenioglossa</taxon>
        <taxon>Ampullarioidea</taxon>
        <taxon>Ampullariidae</taxon>
        <taxon>Pomacea</taxon>
    </lineage>
</organism>
<feature type="region of interest" description="Disordered" evidence="1">
    <location>
        <begin position="351"/>
        <end position="388"/>
    </location>
</feature>
<gene>
    <name evidence="2" type="ORF">C0Q70_08816</name>
</gene>
<feature type="compositionally biased region" description="Basic and acidic residues" evidence="1">
    <location>
        <begin position="303"/>
        <end position="314"/>
    </location>
</feature>
<dbReference type="OrthoDB" id="5977230at2759"/>
<feature type="compositionally biased region" description="Polar residues" evidence="1">
    <location>
        <begin position="523"/>
        <end position="534"/>
    </location>
</feature>
<proteinExistence type="predicted"/>
<feature type="compositionally biased region" description="Polar residues" evidence="1">
    <location>
        <begin position="286"/>
        <end position="297"/>
    </location>
</feature>